<evidence type="ECO:0000313" key="2">
    <source>
        <dbReference type="Proteomes" id="UP000587367"/>
    </source>
</evidence>
<evidence type="ECO:0000313" key="1">
    <source>
        <dbReference type="EMBL" id="MBB6330862.1"/>
    </source>
</evidence>
<dbReference type="RefSeq" id="WP_184555262.1">
    <property type="nucleotide sequence ID" value="NZ_JACHKS010000001.1"/>
</dbReference>
<reference evidence="1 2" key="1">
    <citation type="submission" date="2020-08" db="EMBL/GenBank/DDBJ databases">
        <title>Functional genomics of gut bacteria from endangered species of beetles.</title>
        <authorList>
            <person name="Carlos-Shanley C."/>
        </authorList>
    </citation>
    <scope>NUCLEOTIDE SEQUENCE [LARGE SCALE GENOMIC DNA]</scope>
    <source>
        <strain evidence="1 2">S00068</strain>
    </source>
</reference>
<protein>
    <recommendedName>
        <fullName evidence="3">Peptidase C39-like domain-containing protein</fullName>
    </recommendedName>
</protein>
<comment type="caution">
    <text evidence="1">The sequence shown here is derived from an EMBL/GenBank/DDBJ whole genome shotgun (WGS) entry which is preliminary data.</text>
</comment>
<keyword evidence="2" id="KW-1185">Reference proteome</keyword>
<sequence length="192" mass="21798">MKILNEDLIQSFWQQGANNCASIALIKAAIGTFGLNNIFQLEESPDKFVASLRDGTKVSFCRADLVLSKKVGSFQKSRNASAEKELLYTAIREYEELCFAVMVAKYNLDNSINSFEKSLTSLSNGANARFVSQYLGLSNYCSEVFRGNADRENMIAWEHMPWLKHVVYMSANQYDYYGSVFTNVNKFSKRIQ</sequence>
<proteinExistence type="predicted"/>
<name>A0ABR6PYS5_9FLAO</name>
<accession>A0ABR6PYS5</accession>
<gene>
    <name evidence="1" type="ORF">HNP24_001812</name>
</gene>
<dbReference type="Proteomes" id="UP000587367">
    <property type="component" value="Unassembled WGS sequence"/>
</dbReference>
<evidence type="ECO:0008006" key="3">
    <source>
        <dbReference type="Google" id="ProtNLM"/>
    </source>
</evidence>
<organism evidence="1 2">
    <name type="scientific">Chryseobacterium sediminis</name>
    <dbReference type="NCBI Taxonomy" id="1679494"/>
    <lineage>
        <taxon>Bacteria</taxon>
        <taxon>Pseudomonadati</taxon>
        <taxon>Bacteroidota</taxon>
        <taxon>Flavobacteriia</taxon>
        <taxon>Flavobacteriales</taxon>
        <taxon>Weeksellaceae</taxon>
        <taxon>Chryseobacterium group</taxon>
        <taxon>Chryseobacterium</taxon>
    </lineage>
</organism>
<dbReference type="EMBL" id="JACHKS010000001">
    <property type="protein sequence ID" value="MBB6330862.1"/>
    <property type="molecule type" value="Genomic_DNA"/>
</dbReference>